<protein>
    <submittedName>
        <fullName evidence="1">Uncharacterized protein</fullName>
    </submittedName>
</protein>
<dbReference type="Proteomes" id="UP000000323">
    <property type="component" value="Chromosome 1"/>
</dbReference>
<dbReference type="KEGG" id="ttr:Tter_0561"/>
<keyword evidence="2" id="KW-1185">Reference proteome</keyword>
<dbReference type="AlphaFoldDB" id="D1CEX3"/>
<organism evidence="1 2">
    <name type="scientific">Thermobaculum terrenum (strain ATCC BAA-798 / CCMEE 7001 / YNP1)</name>
    <dbReference type="NCBI Taxonomy" id="525904"/>
    <lineage>
        <taxon>Bacteria</taxon>
        <taxon>Bacillati</taxon>
        <taxon>Chloroflexota</taxon>
        <taxon>Chloroflexia</taxon>
        <taxon>Candidatus Thermobaculales</taxon>
        <taxon>Candidatus Thermobaculaceae</taxon>
        <taxon>Thermobaculum</taxon>
    </lineage>
</organism>
<reference evidence="2" key="1">
    <citation type="journal article" date="2010" name="Stand. Genomic Sci.">
        <title>Complete genome sequence of 'Thermobaculum terrenum' type strain (YNP1).</title>
        <authorList>
            <person name="Kiss H."/>
            <person name="Cleland D."/>
            <person name="Lapidus A."/>
            <person name="Lucas S."/>
            <person name="Glavina Del Rio T."/>
            <person name="Nolan M."/>
            <person name="Tice H."/>
            <person name="Han C."/>
            <person name="Goodwin L."/>
            <person name="Pitluck S."/>
            <person name="Liolios K."/>
            <person name="Ivanova N."/>
            <person name="Mavromatis K."/>
            <person name="Ovchinnikova G."/>
            <person name="Pati A."/>
            <person name="Chen A."/>
            <person name="Palaniappan K."/>
            <person name="Land M."/>
            <person name="Hauser L."/>
            <person name="Chang Y."/>
            <person name="Jeffries C."/>
            <person name="Lu M."/>
            <person name="Brettin T."/>
            <person name="Detter J."/>
            <person name="Goker M."/>
            <person name="Tindall B."/>
            <person name="Beck B."/>
            <person name="McDermott T."/>
            <person name="Woyke T."/>
            <person name="Bristow J."/>
            <person name="Eisen J."/>
            <person name="Markowitz V."/>
            <person name="Hugenholtz P."/>
            <person name="Kyrpides N."/>
            <person name="Klenk H."/>
            <person name="Cheng J."/>
        </authorList>
    </citation>
    <scope>NUCLEOTIDE SEQUENCE [LARGE SCALE GENOMIC DNA]</scope>
    <source>
        <strain evidence="2">ATCC BAA-798 / YNP1</strain>
    </source>
</reference>
<dbReference type="OrthoDB" id="163373at2"/>
<gene>
    <name evidence="1" type="ordered locus">Tter_0561</name>
</gene>
<evidence type="ECO:0000313" key="1">
    <source>
        <dbReference type="EMBL" id="ACZ41479.1"/>
    </source>
</evidence>
<name>D1CEX3_THET1</name>
<proteinExistence type="predicted"/>
<evidence type="ECO:0000313" key="2">
    <source>
        <dbReference type="Proteomes" id="UP000000323"/>
    </source>
</evidence>
<dbReference type="Gene3D" id="3.40.91.30">
    <property type="match status" value="1"/>
</dbReference>
<dbReference type="eggNOG" id="COG1102">
    <property type="taxonomic scope" value="Bacteria"/>
</dbReference>
<dbReference type="RefSeq" id="WP_012874514.1">
    <property type="nucleotide sequence ID" value="NC_013525.1"/>
</dbReference>
<accession>D1CEX3</accession>
<dbReference type="STRING" id="525904.Tter_0561"/>
<dbReference type="HOGENOM" id="CLU_1115348_0_0_0"/>
<dbReference type="EMBL" id="CP001825">
    <property type="protein sequence ID" value="ACZ41479.1"/>
    <property type="molecule type" value="Genomic_DNA"/>
</dbReference>
<sequence length="249" mass="29769">MRRRRKSRFANSMEERFAAILDLLRLRWQYEPHTFVLRRRFDGSPMVAFTPDFYLEEFDLYVELTMHKRRLVTLKNRKVRLMREKYPEHNIRLLYLHDCLSLIRPVRSYKEREKVLRRLIPWASQEHYDRVRWHRRLVRRVSSSGRVHFLGKVLSLGADWAGKECIIWVYSDHLDIEIEGRTIASLECAYDNRKDKLLQVQSKVLIDNEPLEGNLLPAGRRILSLVQEDTGNASHGLVRCYAQASFQLF</sequence>